<comment type="similarity">
    <text evidence="1">Belongs to the OmpW/AlkL family.</text>
</comment>
<feature type="signal peptide" evidence="2">
    <location>
        <begin position="1"/>
        <end position="28"/>
    </location>
</feature>
<dbReference type="Proteomes" id="UP000000361">
    <property type="component" value="Chromosome 2"/>
</dbReference>
<sequence>MRQEERIAMRHKLAIAAALAVLASPALAQSQGDWTLGFGIANVNPKSDNGTLAGGTVPVSIDDNTRPSITFEYFIRDNIGIEVLGALPFKHSIKSNGTEIGTVKHLPPVVSLQYHFDAHPRWKPFVGLGVNFTGFWDGEAKGPLAGSDLRVKNSWGLAAHLGVDHWINERSALRADLRWIDIGADVELNGQNIGTVDVDPVVVGISYVMKF</sequence>
<dbReference type="Gene3D" id="2.40.160.20">
    <property type="match status" value="1"/>
</dbReference>
<gene>
    <name evidence="3" type="ordered locus">Pden_3636</name>
</gene>
<name>A1B859_PARDP</name>
<keyword evidence="4" id="KW-1185">Reference proteome</keyword>
<dbReference type="InterPro" id="IPR011250">
    <property type="entry name" value="OMP/PagP_B-barrel"/>
</dbReference>
<dbReference type="STRING" id="318586.Pden_3636"/>
<dbReference type="HOGENOM" id="CLU_042505_1_0_5"/>
<dbReference type="EnsemblBacteria" id="ABL71703">
    <property type="protein sequence ID" value="ABL71703"/>
    <property type="gene ID" value="Pden_3636"/>
</dbReference>
<reference evidence="4" key="1">
    <citation type="submission" date="2006-12" db="EMBL/GenBank/DDBJ databases">
        <title>Complete sequence of chromosome 2 of Paracoccus denitrificans PD1222.</title>
        <authorList>
            <person name="Copeland A."/>
            <person name="Lucas S."/>
            <person name="Lapidus A."/>
            <person name="Barry K."/>
            <person name="Detter J.C."/>
            <person name="Glavina del Rio T."/>
            <person name="Hammon N."/>
            <person name="Israni S."/>
            <person name="Dalin E."/>
            <person name="Tice H."/>
            <person name="Pitluck S."/>
            <person name="Munk A.C."/>
            <person name="Brettin T."/>
            <person name="Bruce D."/>
            <person name="Han C."/>
            <person name="Tapia R."/>
            <person name="Gilna P."/>
            <person name="Schmutz J."/>
            <person name="Larimer F."/>
            <person name="Land M."/>
            <person name="Hauser L."/>
            <person name="Kyrpides N."/>
            <person name="Lykidis A."/>
            <person name="Spiro S."/>
            <person name="Richardson D.J."/>
            <person name="Moir J.W.B."/>
            <person name="Ferguson S.J."/>
            <person name="van Spanning R.J.M."/>
            <person name="Richardson P."/>
        </authorList>
    </citation>
    <scope>NUCLEOTIDE SEQUENCE [LARGE SCALE GENOMIC DNA]</scope>
    <source>
        <strain evidence="4">Pd 1222</strain>
    </source>
</reference>
<dbReference type="AlphaFoldDB" id="A1B859"/>
<organism evidence="3 4">
    <name type="scientific">Paracoccus denitrificans (strain Pd 1222)</name>
    <dbReference type="NCBI Taxonomy" id="318586"/>
    <lineage>
        <taxon>Bacteria</taxon>
        <taxon>Pseudomonadati</taxon>
        <taxon>Pseudomonadota</taxon>
        <taxon>Alphaproteobacteria</taxon>
        <taxon>Rhodobacterales</taxon>
        <taxon>Paracoccaceae</taxon>
        <taxon>Paracoccus</taxon>
    </lineage>
</organism>
<dbReference type="InterPro" id="IPR005618">
    <property type="entry name" value="OMPW"/>
</dbReference>
<dbReference type="GO" id="GO:0055085">
    <property type="term" value="P:transmembrane transport"/>
    <property type="evidence" value="ECO:0007669"/>
    <property type="project" value="TreeGrafter"/>
</dbReference>
<evidence type="ECO:0000313" key="3">
    <source>
        <dbReference type="EMBL" id="ABL71703.1"/>
    </source>
</evidence>
<dbReference type="PANTHER" id="PTHR36920">
    <property type="match status" value="1"/>
</dbReference>
<keyword evidence="2" id="KW-0732">Signal</keyword>
<dbReference type="Pfam" id="PF03922">
    <property type="entry name" value="OmpW"/>
    <property type="match status" value="1"/>
</dbReference>
<protein>
    <submittedName>
        <fullName evidence="3">OmpW family protein</fullName>
    </submittedName>
</protein>
<evidence type="ECO:0000313" key="4">
    <source>
        <dbReference type="Proteomes" id="UP000000361"/>
    </source>
</evidence>
<dbReference type="PANTHER" id="PTHR36920:SF1">
    <property type="entry name" value="OUTER MEMBRANE PROTEIN W"/>
    <property type="match status" value="1"/>
</dbReference>
<dbReference type="KEGG" id="pde:Pden_3636"/>
<dbReference type="eggNOG" id="COG3047">
    <property type="taxonomic scope" value="Bacteria"/>
</dbReference>
<dbReference type="SUPFAM" id="SSF56925">
    <property type="entry name" value="OMPA-like"/>
    <property type="match status" value="1"/>
</dbReference>
<dbReference type="GO" id="GO:0019867">
    <property type="term" value="C:outer membrane"/>
    <property type="evidence" value="ECO:0007669"/>
    <property type="project" value="InterPro"/>
</dbReference>
<feature type="chain" id="PRO_5002632779" evidence="2">
    <location>
        <begin position="29"/>
        <end position="211"/>
    </location>
</feature>
<accession>A1B859</accession>
<dbReference type="EMBL" id="CP000490">
    <property type="protein sequence ID" value="ABL71703.1"/>
    <property type="molecule type" value="Genomic_DNA"/>
</dbReference>
<evidence type="ECO:0000256" key="2">
    <source>
        <dbReference type="SAM" id="SignalP"/>
    </source>
</evidence>
<evidence type="ECO:0000256" key="1">
    <source>
        <dbReference type="ARBA" id="ARBA00009330"/>
    </source>
</evidence>
<proteinExistence type="inferred from homology"/>